<name>A0A844H4X6_9RHOB</name>
<protein>
    <submittedName>
        <fullName evidence="3">DUF1311 domain-containing protein</fullName>
    </submittedName>
</protein>
<evidence type="ECO:0000259" key="2">
    <source>
        <dbReference type="Pfam" id="PF07007"/>
    </source>
</evidence>
<dbReference type="InterPro" id="IPR009739">
    <property type="entry name" value="LprI-like_N"/>
</dbReference>
<gene>
    <name evidence="3" type="ORF">GL279_10725</name>
</gene>
<dbReference type="OrthoDB" id="7340239at2"/>
<sequence>MNRFLITLALAGSGLAAPAFAETAPGYDDTLLPACLDQSKAKGTDADICIGGASTKCMELPGGDSTAGMVSCLSTEAAQWDGLMNGWYGKAMTQAEAADADLKSLGSAAAPAAPLLKTSQRNWITFRDASCAFQGARFQGGTGGGPAAAACLMELTGTQALRLRDLLEDDQ</sequence>
<dbReference type="Gene3D" id="1.20.1270.180">
    <property type="match status" value="1"/>
</dbReference>
<reference evidence="3 4" key="1">
    <citation type="submission" date="2019-11" db="EMBL/GenBank/DDBJ databases">
        <authorList>
            <person name="Dong K."/>
        </authorList>
    </citation>
    <scope>NUCLEOTIDE SEQUENCE [LARGE SCALE GENOMIC DNA]</scope>
    <source>
        <strain evidence="3 4">JCM 17370</strain>
    </source>
</reference>
<feature type="chain" id="PRO_5032800727" evidence="1">
    <location>
        <begin position="22"/>
        <end position="171"/>
    </location>
</feature>
<dbReference type="Proteomes" id="UP000442533">
    <property type="component" value="Unassembled WGS sequence"/>
</dbReference>
<accession>A0A844H4X6</accession>
<organism evidence="3 4">
    <name type="scientific">Paracoccus limosus</name>
    <dbReference type="NCBI Taxonomy" id="913252"/>
    <lineage>
        <taxon>Bacteria</taxon>
        <taxon>Pseudomonadati</taxon>
        <taxon>Pseudomonadota</taxon>
        <taxon>Alphaproteobacteria</taxon>
        <taxon>Rhodobacterales</taxon>
        <taxon>Paracoccaceae</taxon>
        <taxon>Paracoccus</taxon>
    </lineage>
</organism>
<keyword evidence="4" id="KW-1185">Reference proteome</keyword>
<dbReference type="AlphaFoldDB" id="A0A844H4X6"/>
<keyword evidence="1" id="KW-0732">Signal</keyword>
<evidence type="ECO:0000313" key="4">
    <source>
        <dbReference type="Proteomes" id="UP000442533"/>
    </source>
</evidence>
<evidence type="ECO:0000313" key="3">
    <source>
        <dbReference type="EMBL" id="MTH35075.1"/>
    </source>
</evidence>
<evidence type="ECO:0000256" key="1">
    <source>
        <dbReference type="SAM" id="SignalP"/>
    </source>
</evidence>
<feature type="signal peptide" evidence="1">
    <location>
        <begin position="1"/>
        <end position="21"/>
    </location>
</feature>
<dbReference type="RefSeq" id="WP_155064627.1">
    <property type="nucleotide sequence ID" value="NZ_WMIF01000013.1"/>
</dbReference>
<feature type="domain" description="Lysozyme inhibitor LprI-like N-terminal" evidence="2">
    <location>
        <begin position="57"/>
        <end position="163"/>
    </location>
</feature>
<comment type="caution">
    <text evidence="3">The sequence shown here is derived from an EMBL/GenBank/DDBJ whole genome shotgun (WGS) entry which is preliminary data.</text>
</comment>
<proteinExistence type="predicted"/>
<dbReference type="EMBL" id="WMIF01000013">
    <property type="protein sequence ID" value="MTH35075.1"/>
    <property type="molecule type" value="Genomic_DNA"/>
</dbReference>
<dbReference type="Pfam" id="PF07007">
    <property type="entry name" value="LprI"/>
    <property type="match status" value="1"/>
</dbReference>